<evidence type="ECO:0008006" key="5">
    <source>
        <dbReference type="Google" id="ProtNLM"/>
    </source>
</evidence>
<sequence length="411" mass="43401">MVRLLTLLLPLGLASAGQMLTTRDQSVGTSRNLIVGAPGQILSYSFDGKVFANHANVTEAGTSASWMIFKYPNLLYAVDENSNSTRVFNFNPVDSTLSAEPVSAANGSSGVVSLAFDKNQTHLVGASYSQGQVDVWDISPTDGSLKLLKQVPLPGPTGPAAAQAVHRAHQAVLDPTGQFFAIADLGGDAIHFLDTSSWEITSSAVVKPAGAGPRHGAFIGGEDMCLPKYYVVACELKSLIILYELSQTDDGKMELKNPQTLSTYGDAFPPANATSAAAGELIASHNERDIYVSNRLTGNATDSISHFVVKDGKLQFADQISSGGSIPRQLSFSTEESFVFGTNQGGDSGLVAFQRNMGDGTLSALAALSNSEISAQGTNLGPQFVQEIPMYTHQIPAQWVDGVPQWGNVQG</sequence>
<organism evidence="3 4">
    <name type="scientific">Neoarthrinium moseri</name>
    <dbReference type="NCBI Taxonomy" id="1658444"/>
    <lineage>
        <taxon>Eukaryota</taxon>
        <taxon>Fungi</taxon>
        <taxon>Dikarya</taxon>
        <taxon>Ascomycota</taxon>
        <taxon>Pezizomycotina</taxon>
        <taxon>Sordariomycetes</taxon>
        <taxon>Xylariomycetidae</taxon>
        <taxon>Amphisphaeriales</taxon>
        <taxon>Apiosporaceae</taxon>
        <taxon>Neoarthrinium</taxon>
    </lineage>
</organism>
<evidence type="ECO:0000256" key="2">
    <source>
        <dbReference type="SAM" id="SignalP"/>
    </source>
</evidence>
<dbReference type="InterPro" id="IPR050282">
    <property type="entry name" value="Cycloisomerase_2"/>
</dbReference>
<dbReference type="InterPro" id="IPR019405">
    <property type="entry name" value="Lactonase_7-beta_prop"/>
</dbReference>
<dbReference type="SUPFAM" id="SSF75011">
    <property type="entry name" value="3-carboxy-cis,cis-mucoante lactonizing enzyme"/>
    <property type="match status" value="1"/>
</dbReference>
<keyword evidence="4" id="KW-1185">Reference proteome</keyword>
<accession>A0A9Q0AQ10</accession>
<evidence type="ECO:0000256" key="1">
    <source>
        <dbReference type="ARBA" id="ARBA00005564"/>
    </source>
</evidence>
<dbReference type="EMBL" id="JAFIMR010000017">
    <property type="protein sequence ID" value="KAI1868166.1"/>
    <property type="molecule type" value="Genomic_DNA"/>
</dbReference>
<proteinExistence type="inferred from homology"/>
<dbReference type="PANTHER" id="PTHR30344:SF1">
    <property type="entry name" value="6-PHOSPHOGLUCONOLACTONASE"/>
    <property type="match status" value="1"/>
</dbReference>
<evidence type="ECO:0000313" key="3">
    <source>
        <dbReference type="EMBL" id="KAI1868166.1"/>
    </source>
</evidence>
<feature type="chain" id="PRO_5040467068" description="6-phosphogluconolactonase" evidence="2">
    <location>
        <begin position="17"/>
        <end position="411"/>
    </location>
</feature>
<reference evidence="3" key="1">
    <citation type="submission" date="2021-03" db="EMBL/GenBank/DDBJ databases">
        <title>Revisited historic fungal species revealed as producer of novel bioactive compounds through whole genome sequencing and comparative genomics.</title>
        <authorList>
            <person name="Vignolle G.A."/>
            <person name="Hochenegger N."/>
            <person name="Mach R.L."/>
            <person name="Mach-Aigner A.R."/>
            <person name="Javad Rahimi M."/>
            <person name="Salim K.A."/>
            <person name="Chan C.M."/>
            <person name="Lim L.B.L."/>
            <person name="Cai F."/>
            <person name="Druzhinina I.S."/>
            <person name="U'Ren J.M."/>
            <person name="Derntl C."/>
        </authorList>
    </citation>
    <scope>NUCLEOTIDE SEQUENCE</scope>
    <source>
        <strain evidence="3">TUCIM 5799</strain>
    </source>
</reference>
<dbReference type="Proteomes" id="UP000829685">
    <property type="component" value="Unassembled WGS sequence"/>
</dbReference>
<feature type="signal peptide" evidence="2">
    <location>
        <begin position="1"/>
        <end position="16"/>
    </location>
</feature>
<comment type="caution">
    <text evidence="3">The sequence shown here is derived from an EMBL/GenBank/DDBJ whole genome shotgun (WGS) entry which is preliminary data.</text>
</comment>
<dbReference type="Gene3D" id="2.130.10.10">
    <property type="entry name" value="YVTN repeat-like/Quinoprotein amine dehydrogenase"/>
    <property type="match status" value="1"/>
</dbReference>
<keyword evidence="2" id="KW-0732">Signal</keyword>
<dbReference type="AlphaFoldDB" id="A0A9Q0AQ10"/>
<comment type="similarity">
    <text evidence="1">Belongs to the cycloisomerase 2 family.</text>
</comment>
<protein>
    <recommendedName>
        <fullName evidence="5">6-phosphogluconolactonase</fullName>
    </recommendedName>
</protein>
<dbReference type="GO" id="GO:0017057">
    <property type="term" value="F:6-phosphogluconolactonase activity"/>
    <property type="evidence" value="ECO:0007669"/>
    <property type="project" value="TreeGrafter"/>
</dbReference>
<dbReference type="PANTHER" id="PTHR30344">
    <property type="entry name" value="6-PHOSPHOGLUCONOLACTONASE-RELATED"/>
    <property type="match status" value="1"/>
</dbReference>
<name>A0A9Q0AQ10_9PEZI</name>
<dbReference type="Pfam" id="PF10282">
    <property type="entry name" value="Lactonase"/>
    <property type="match status" value="1"/>
</dbReference>
<gene>
    <name evidence="3" type="ORF">JX265_006989</name>
</gene>
<dbReference type="InterPro" id="IPR015943">
    <property type="entry name" value="WD40/YVTN_repeat-like_dom_sf"/>
</dbReference>
<evidence type="ECO:0000313" key="4">
    <source>
        <dbReference type="Proteomes" id="UP000829685"/>
    </source>
</evidence>